<protein>
    <submittedName>
        <fullName evidence="3">Uncharacterized protein</fullName>
    </submittedName>
</protein>
<dbReference type="InterPro" id="IPR050987">
    <property type="entry name" value="AtrR-like"/>
</dbReference>
<sequence length="581" mass="64250">MGVENENFDGDADMQGGVEHSDVTAEDPAGGPETKSRRAVERLASLVGLLENLKVDSPSHSSDNQTSITIPHIREHTAGIHNTPSNSAPTPASVPASTSSYSCVLAPPKPHIDTSDPAFVGESSMAAQYDFANNFLEQAFRAGPLQDFRLEMDETLGALRSLVHARKTHNDVREAVFPHAKAPSPAQPYERLLPNATLAMASLRIAKDNPRVGYLWLCNIMSIESFTDRALRVLFSSESSEADYIIVSIGLYWLFFILSIASPDQDLGSHVRREDLIKEFRLCRENLETSLSTLPFHFPGDQDHIEALIMADITVLPPDPGLGPEPYSFGDLSFVSWIHVARIQGRAYEELYSPAALGQSDEVRRSRVKAMADEVMTVMQRSEECVDAARSALEKHEECMERLKPYDAQFRTLYLHWTIHYNPFNPFIVIFCHVIETSNMSDLDRLHDCVASLEPASRDSESTARLHRLFHVLYNVALKYVEVKQNQEQESVGREFDAYLNALGFNPGGAMDMRPGGDGPEGAGIPAPGLGLTMQDYSGLEGVPMSNQDVPASGMLQQGMLLGGWFHTNQQMMGLLEEDTL</sequence>
<dbReference type="EMBL" id="JAKNSF020000030">
    <property type="protein sequence ID" value="KAK7729219.1"/>
    <property type="molecule type" value="Genomic_DNA"/>
</dbReference>
<evidence type="ECO:0000313" key="4">
    <source>
        <dbReference type="Proteomes" id="UP001430848"/>
    </source>
</evidence>
<accession>A0ABR1P9A8</accession>
<proteinExistence type="predicted"/>
<evidence type="ECO:0000256" key="2">
    <source>
        <dbReference type="SAM" id="MobiDB-lite"/>
    </source>
</evidence>
<dbReference type="PANTHER" id="PTHR46910:SF5">
    <property type="entry name" value="ZN(II)2CYS6 TRANSCRIPTION FACTOR (EUROFUNG)"/>
    <property type="match status" value="1"/>
</dbReference>
<feature type="compositionally biased region" description="Acidic residues" evidence="2">
    <location>
        <begin position="1"/>
        <end position="12"/>
    </location>
</feature>
<reference evidence="3 4" key="1">
    <citation type="submission" date="2024-02" db="EMBL/GenBank/DDBJ databases">
        <title>De novo assembly and annotation of 12 fungi associated with fruit tree decline syndrome in Ontario, Canada.</title>
        <authorList>
            <person name="Sulman M."/>
            <person name="Ellouze W."/>
            <person name="Ilyukhin E."/>
        </authorList>
    </citation>
    <scope>NUCLEOTIDE SEQUENCE [LARGE SCALE GENOMIC DNA]</scope>
    <source>
        <strain evidence="3 4">M169</strain>
    </source>
</reference>
<gene>
    <name evidence="3" type="ORF">SLS63_006351</name>
</gene>
<keyword evidence="4" id="KW-1185">Reference proteome</keyword>
<keyword evidence="1" id="KW-0539">Nucleus</keyword>
<evidence type="ECO:0000256" key="1">
    <source>
        <dbReference type="ARBA" id="ARBA00023242"/>
    </source>
</evidence>
<dbReference type="PANTHER" id="PTHR46910">
    <property type="entry name" value="TRANSCRIPTION FACTOR PDR1"/>
    <property type="match status" value="1"/>
</dbReference>
<evidence type="ECO:0000313" key="3">
    <source>
        <dbReference type="EMBL" id="KAK7729219.1"/>
    </source>
</evidence>
<name>A0ABR1P9A8_DIAER</name>
<dbReference type="Proteomes" id="UP001430848">
    <property type="component" value="Unassembled WGS sequence"/>
</dbReference>
<comment type="caution">
    <text evidence="3">The sequence shown here is derived from an EMBL/GenBank/DDBJ whole genome shotgun (WGS) entry which is preliminary data.</text>
</comment>
<organism evidence="3 4">
    <name type="scientific">Diaporthe eres</name>
    <name type="common">Phomopsis oblonga</name>
    <dbReference type="NCBI Taxonomy" id="83184"/>
    <lineage>
        <taxon>Eukaryota</taxon>
        <taxon>Fungi</taxon>
        <taxon>Dikarya</taxon>
        <taxon>Ascomycota</taxon>
        <taxon>Pezizomycotina</taxon>
        <taxon>Sordariomycetes</taxon>
        <taxon>Sordariomycetidae</taxon>
        <taxon>Diaporthales</taxon>
        <taxon>Diaporthaceae</taxon>
        <taxon>Diaporthe</taxon>
        <taxon>Diaporthe eres species complex</taxon>
    </lineage>
</organism>
<dbReference type="CDD" id="cd12148">
    <property type="entry name" value="fungal_TF_MHR"/>
    <property type="match status" value="1"/>
</dbReference>
<feature type="region of interest" description="Disordered" evidence="2">
    <location>
        <begin position="1"/>
        <end position="39"/>
    </location>
</feature>